<feature type="domain" description="HMA" evidence="2">
    <location>
        <begin position="96"/>
        <end position="163"/>
    </location>
</feature>
<dbReference type="Proteomes" id="UP001279734">
    <property type="component" value="Unassembled WGS sequence"/>
</dbReference>
<protein>
    <recommendedName>
        <fullName evidence="2">HMA domain-containing protein</fullName>
    </recommendedName>
</protein>
<dbReference type="PROSITE" id="PS50846">
    <property type="entry name" value="HMA_2"/>
    <property type="match status" value="2"/>
</dbReference>
<feature type="region of interest" description="Disordered" evidence="1">
    <location>
        <begin position="246"/>
        <end position="321"/>
    </location>
</feature>
<dbReference type="Pfam" id="PF00403">
    <property type="entry name" value="HMA"/>
    <property type="match status" value="2"/>
</dbReference>
<proteinExistence type="predicted"/>
<dbReference type="PANTHER" id="PTHR47066:SF1">
    <property type="entry name" value="HEAVY METAL-ASSOCIATED ISOPRENYLATED PLANT PROTEIN 9"/>
    <property type="match status" value="1"/>
</dbReference>
<dbReference type="InterPro" id="IPR006121">
    <property type="entry name" value="HMA_dom"/>
</dbReference>
<name>A0AAD3SEB4_NEPGR</name>
<keyword evidence="4" id="KW-1185">Reference proteome</keyword>
<evidence type="ECO:0000313" key="4">
    <source>
        <dbReference type="Proteomes" id="UP001279734"/>
    </source>
</evidence>
<feature type="compositionally biased region" description="Gly residues" evidence="1">
    <location>
        <begin position="308"/>
        <end position="321"/>
    </location>
</feature>
<dbReference type="AlphaFoldDB" id="A0AAD3SEB4"/>
<gene>
    <name evidence="3" type="ORF">Nepgr_010919</name>
</gene>
<dbReference type="InterPro" id="IPR044258">
    <property type="entry name" value="HIPP09-like"/>
</dbReference>
<evidence type="ECO:0000313" key="3">
    <source>
        <dbReference type="EMBL" id="GMH09079.1"/>
    </source>
</evidence>
<dbReference type="SUPFAM" id="SSF55008">
    <property type="entry name" value="HMA, heavy metal-associated domain"/>
    <property type="match status" value="2"/>
</dbReference>
<comment type="caution">
    <text evidence="3">The sequence shown here is derived from an EMBL/GenBank/DDBJ whole genome shotgun (WGS) entry which is preliminary data.</text>
</comment>
<feature type="region of interest" description="Disordered" evidence="1">
    <location>
        <begin position="67"/>
        <end position="97"/>
    </location>
</feature>
<evidence type="ECO:0000256" key="1">
    <source>
        <dbReference type="SAM" id="MobiDB-lite"/>
    </source>
</evidence>
<organism evidence="3 4">
    <name type="scientific">Nepenthes gracilis</name>
    <name type="common">Slender pitcher plant</name>
    <dbReference type="NCBI Taxonomy" id="150966"/>
    <lineage>
        <taxon>Eukaryota</taxon>
        <taxon>Viridiplantae</taxon>
        <taxon>Streptophyta</taxon>
        <taxon>Embryophyta</taxon>
        <taxon>Tracheophyta</taxon>
        <taxon>Spermatophyta</taxon>
        <taxon>Magnoliopsida</taxon>
        <taxon>eudicotyledons</taxon>
        <taxon>Gunneridae</taxon>
        <taxon>Pentapetalae</taxon>
        <taxon>Caryophyllales</taxon>
        <taxon>Nepenthaceae</taxon>
        <taxon>Nepenthes</taxon>
    </lineage>
</organism>
<dbReference type="InterPro" id="IPR036163">
    <property type="entry name" value="HMA_dom_sf"/>
</dbReference>
<sequence>MVKDQSYDELYEVGCNSWWLWVLVFVEKKWHCPFDSSSGFVNELVRFGHTSVSYFGYWDIQNDMGEEAKQEQAPAEAKVEEKKEEKPEEKEEPKPPSPLVLFVDLHCVGCAKKIERSIMKIRGVEEIILDMAQNQVTIKGMVEPQVLCNTITKKTRRRPRILSPLPAAEGEPTPEVVTSQVSESITVELSVNMHCEACAEQLKKKILKMRGVQTARTELSSGKVTVTGTMDADELVDYVYRRTKKQARIVPQPQPEKPREDENKGSDQTPTEEQEKKEENAGGQKGGEKPAEEGKKEGGETDGKGEKGGGGVELQSGGGEGNFYNMEEESMKRIMYYYQPLYVIERIPPPQLFSDENPNACCIS</sequence>
<accession>A0AAD3SEB4</accession>
<evidence type="ECO:0000259" key="2">
    <source>
        <dbReference type="PROSITE" id="PS50846"/>
    </source>
</evidence>
<feature type="compositionally biased region" description="Basic and acidic residues" evidence="1">
    <location>
        <begin position="273"/>
        <end position="307"/>
    </location>
</feature>
<dbReference type="EMBL" id="BSYO01000008">
    <property type="protein sequence ID" value="GMH09079.1"/>
    <property type="molecule type" value="Genomic_DNA"/>
</dbReference>
<feature type="compositionally biased region" description="Basic and acidic residues" evidence="1">
    <location>
        <begin position="256"/>
        <end position="265"/>
    </location>
</feature>
<reference evidence="3" key="1">
    <citation type="submission" date="2023-05" db="EMBL/GenBank/DDBJ databases">
        <title>Nepenthes gracilis genome sequencing.</title>
        <authorList>
            <person name="Fukushima K."/>
        </authorList>
    </citation>
    <scope>NUCLEOTIDE SEQUENCE</scope>
    <source>
        <strain evidence="3">SING2019-196</strain>
    </source>
</reference>
<dbReference type="Gene3D" id="3.30.70.100">
    <property type="match status" value="2"/>
</dbReference>
<dbReference type="CDD" id="cd00371">
    <property type="entry name" value="HMA"/>
    <property type="match status" value="2"/>
</dbReference>
<feature type="compositionally biased region" description="Basic and acidic residues" evidence="1">
    <location>
        <begin position="77"/>
        <end position="94"/>
    </location>
</feature>
<feature type="domain" description="HMA" evidence="2">
    <location>
        <begin position="184"/>
        <end position="247"/>
    </location>
</feature>
<dbReference type="PANTHER" id="PTHR47066">
    <property type="entry name" value="HEAVY METAL-ASSOCIATED ISOPRENYLATED PLANT PROTEIN 9"/>
    <property type="match status" value="1"/>
</dbReference>
<dbReference type="GO" id="GO:0046872">
    <property type="term" value="F:metal ion binding"/>
    <property type="evidence" value="ECO:0007669"/>
    <property type="project" value="InterPro"/>
</dbReference>